<evidence type="ECO:0000256" key="7">
    <source>
        <dbReference type="ARBA" id="ARBA00022723"/>
    </source>
</evidence>
<dbReference type="PRINTS" id="PR00465">
    <property type="entry name" value="EP450IV"/>
</dbReference>
<evidence type="ECO:0000256" key="10">
    <source>
        <dbReference type="ARBA" id="ARBA00023033"/>
    </source>
</evidence>
<comment type="similarity">
    <text evidence="5 12">Belongs to the cytochrome P450 family.</text>
</comment>
<protein>
    <recommendedName>
        <fullName evidence="15">Cytochrome P450</fullName>
    </recommendedName>
</protein>
<evidence type="ECO:0000313" key="13">
    <source>
        <dbReference type="EMBL" id="CAD7090145.1"/>
    </source>
</evidence>
<gene>
    <name evidence="13" type="ORF">HERILL_LOCUS12648</name>
</gene>
<evidence type="ECO:0000256" key="8">
    <source>
        <dbReference type="ARBA" id="ARBA00023002"/>
    </source>
</evidence>
<evidence type="ECO:0000256" key="11">
    <source>
        <dbReference type="PIRSR" id="PIRSR602403-1"/>
    </source>
</evidence>
<keyword evidence="8 12" id="KW-0560">Oxidoreductase</keyword>
<evidence type="ECO:0000256" key="3">
    <source>
        <dbReference type="ARBA" id="ARBA00004174"/>
    </source>
</evidence>
<dbReference type="InterPro" id="IPR001128">
    <property type="entry name" value="Cyt_P450"/>
</dbReference>
<dbReference type="PRINTS" id="PR00385">
    <property type="entry name" value="P450"/>
</dbReference>
<dbReference type="Pfam" id="PF00067">
    <property type="entry name" value="p450"/>
    <property type="match status" value="1"/>
</dbReference>
<evidence type="ECO:0000256" key="4">
    <source>
        <dbReference type="ARBA" id="ARBA00004406"/>
    </source>
</evidence>
<dbReference type="GO" id="GO:0016705">
    <property type="term" value="F:oxidoreductase activity, acting on paired donors, with incorporation or reduction of molecular oxygen"/>
    <property type="evidence" value="ECO:0007669"/>
    <property type="project" value="InterPro"/>
</dbReference>
<comment type="function">
    <text evidence="2">May be involved in the metabolism of insect hormones and in the breakdown of synthetic insecticides.</text>
</comment>
<keyword evidence="9 11" id="KW-0408">Iron</keyword>
<dbReference type="PROSITE" id="PS00086">
    <property type="entry name" value="CYTOCHROME_P450"/>
    <property type="match status" value="1"/>
</dbReference>
<dbReference type="Gene3D" id="1.10.630.10">
    <property type="entry name" value="Cytochrome P450"/>
    <property type="match status" value="1"/>
</dbReference>
<reference evidence="13 14" key="1">
    <citation type="submission" date="2020-11" db="EMBL/GenBank/DDBJ databases">
        <authorList>
            <person name="Wallbank WR R."/>
            <person name="Pardo Diaz C."/>
            <person name="Kozak K."/>
            <person name="Martin S."/>
            <person name="Jiggins C."/>
            <person name="Moest M."/>
            <person name="Warren A I."/>
            <person name="Generalovic N T."/>
            <person name="Byers J.R.P. K."/>
            <person name="Montejo-Kovacevich G."/>
            <person name="Yen C E."/>
        </authorList>
    </citation>
    <scope>NUCLEOTIDE SEQUENCE [LARGE SCALE GENOMIC DNA]</scope>
</reference>
<dbReference type="GO" id="GO:0005506">
    <property type="term" value="F:iron ion binding"/>
    <property type="evidence" value="ECO:0007669"/>
    <property type="project" value="InterPro"/>
</dbReference>
<name>A0A7R8UZR7_HERIL</name>
<dbReference type="AlphaFoldDB" id="A0A7R8UZR7"/>
<dbReference type="PANTHER" id="PTHR24279">
    <property type="entry name" value="CYTOCHROME P450"/>
    <property type="match status" value="1"/>
</dbReference>
<dbReference type="InParanoid" id="A0A7R8UZR7"/>
<comment type="subcellular location">
    <subcellularLocation>
        <location evidence="4">Endoplasmic reticulum membrane</location>
        <topology evidence="4">Peripheral membrane protein</topology>
    </subcellularLocation>
    <subcellularLocation>
        <location evidence="3">Microsome membrane</location>
        <topology evidence="3">Peripheral membrane protein</topology>
    </subcellularLocation>
</comment>
<dbReference type="PANTHER" id="PTHR24279:SF120">
    <property type="entry name" value="CYTOCHROME P450"/>
    <property type="match status" value="1"/>
</dbReference>
<dbReference type="InterPro" id="IPR050479">
    <property type="entry name" value="CYP11_CYP27_families"/>
</dbReference>
<dbReference type="CDD" id="cd11054">
    <property type="entry name" value="CYP24A1-like"/>
    <property type="match status" value="1"/>
</dbReference>
<keyword evidence="7 11" id="KW-0479">Metal-binding</keyword>
<comment type="cofactor">
    <cofactor evidence="1 11">
        <name>heme</name>
        <dbReference type="ChEBI" id="CHEBI:30413"/>
    </cofactor>
</comment>
<evidence type="ECO:0008006" key="15">
    <source>
        <dbReference type="Google" id="ProtNLM"/>
    </source>
</evidence>
<keyword evidence="10 12" id="KW-0503">Monooxygenase</keyword>
<dbReference type="InterPro" id="IPR002403">
    <property type="entry name" value="Cyt_P450_E_grp-IV"/>
</dbReference>
<dbReference type="SUPFAM" id="SSF48264">
    <property type="entry name" value="Cytochrome P450"/>
    <property type="match status" value="1"/>
</dbReference>
<dbReference type="FunFam" id="1.10.630.10:FF:000006">
    <property type="entry name" value="Cytochrome P450 302a1, mitochondrial"/>
    <property type="match status" value="1"/>
</dbReference>
<evidence type="ECO:0000313" key="14">
    <source>
        <dbReference type="Proteomes" id="UP000594454"/>
    </source>
</evidence>
<dbReference type="Proteomes" id="UP000594454">
    <property type="component" value="Chromosome 5"/>
</dbReference>
<evidence type="ECO:0000256" key="6">
    <source>
        <dbReference type="ARBA" id="ARBA00022617"/>
    </source>
</evidence>
<evidence type="ECO:0000256" key="12">
    <source>
        <dbReference type="RuleBase" id="RU000461"/>
    </source>
</evidence>
<accession>A0A7R8UZR7</accession>
<evidence type="ECO:0000256" key="2">
    <source>
        <dbReference type="ARBA" id="ARBA00003690"/>
    </source>
</evidence>
<dbReference type="GO" id="GO:0004497">
    <property type="term" value="F:monooxygenase activity"/>
    <property type="evidence" value="ECO:0007669"/>
    <property type="project" value="UniProtKB-KW"/>
</dbReference>
<evidence type="ECO:0000256" key="5">
    <source>
        <dbReference type="ARBA" id="ARBA00010617"/>
    </source>
</evidence>
<dbReference type="GO" id="GO:0020037">
    <property type="term" value="F:heme binding"/>
    <property type="evidence" value="ECO:0007669"/>
    <property type="project" value="InterPro"/>
</dbReference>
<evidence type="ECO:0000256" key="9">
    <source>
        <dbReference type="ARBA" id="ARBA00023004"/>
    </source>
</evidence>
<dbReference type="GO" id="GO:0005789">
    <property type="term" value="C:endoplasmic reticulum membrane"/>
    <property type="evidence" value="ECO:0007669"/>
    <property type="project" value="UniProtKB-SubCell"/>
</dbReference>
<keyword evidence="14" id="KW-1185">Reference proteome</keyword>
<dbReference type="InterPro" id="IPR017972">
    <property type="entry name" value="Cyt_P450_CS"/>
</dbReference>
<dbReference type="InterPro" id="IPR036396">
    <property type="entry name" value="Cyt_P450_sf"/>
</dbReference>
<sequence>MFLRGTCKFHTINIRYQNSALRLLSSQVQTNNVSSDDEYLLYLKSQLNLKSRDSTFEIHKLNDKLQTNSIDITSKGFETDYKNALPYSKIPGPSAFTFLRSVLPGGKYCGKNIDEVSKEFRREYGDLYKFPSIFGSQGFVATNKPEDFQTIFRTEGHWPDRTELKTIVYYRTKIRPDIFGKYSGLANSQGKEWGDFRSAVNPAMMHPKNTKIYIPKVDEVATDFVNRIHQIRDPKTKEAPENFSNDLNRWALEAVSVIAMDTRLGLLHDKHDKRSAKLIQGAKDAFKLSFDLEFKPSLWKFFSTPQFKKLIEALDAVTDVSCEIIDEAQEQLKNKPRGSPSDEESVLEKLLQIDPLIAKVMAIDMLFGGMDTTSSTATSLLYFLAKNPEKQEILRKEIMTILPSKDSLLTVENMKNVPYLRACLKESLRMFPTVGVNVRRAGQNLVLQGYQIPKGTMITMGTNMLQNEDKYYPNADKFEPERWLKKDGLPAPAKSAHPFIFLPFGFGPRMCAGKRFAEMEIETLIARIIRNFQVEWHHPDLKFVFTSVYVPADKLLFTFKDI</sequence>
<dbReference type="OrthoDB" id="3945418at2759"/>
<organism evidence="13 14">
    <name type="scientific">Hermetia illucens</name>
    <name type="common">Black soldier fly</name>
    <dbReference type="NCBI Taxonomy" id="343691"/>
    <lineage>
        <taxon>Eukaryota</taxon>
        <taxon>Metazoa</taxon>
        <taxon>Ecdysozoa</taxon>
        <taxon>Arthropoda</taxon>
        <taxon>Hexapoda</taxon>
        <taxon>Insecta</taxon>
        <taxon>Pterygota</taxon>
        <taxon>Neoptera</taxon>
        <taxon>Endopterygota</taxon>
        <taxon>Diptera</taxon>
        <taxon>Brachycera</taxon>
        <taxon>Stratiomyomorpha</taxon>
        <taxon>Stratiomyidae</taxon>
        <taxon>Hermetiinae</taxon>
        <taxon>Hermetia</taxon>
    </lineage>
</organism>
<keyword evidence="6 11" id="KW-0349">Heme</keyword>
<feature type="binding site" description="axial binding residue" evidence="11">
    <location>
        <position position="511"/>
    </location>
    <ligand>
        <name>heme</name>
        <dbReference type="ChEBI" id="CHEBI:30413"/>
    </ligand>
    <ligandPart>
        <name>Fe</name>
        <dbReference type="ChEBI" id="CHEBI:18248"/>
    </ligandPart>
</feature>
<dbReference type="EMBL" id="LR899013">
    <property type="protein sequence ID" value="CAD7090145.1"/>
    <property type="molecule type" value="Genomic_DNA"/>
</dbReference>
<dbReference type="FunCoup" id="A0A7R8UZR7">
    <property type="interactions" value="28"/>
</dbReference>
<evidence type="ECO:0000256" key="1">
    <source>
        <dbReference type="ARBA" id="ARBA00001971"/>
    </source>
</evidence>
<proteinExistence type="inferred from homology"/>